<protein>
    <submittedName>
        <fullName evidence="1">Uncharacterized protein</fullName>
    </submittedName>
</protein>
<reference evidence="1 2" key="1">
    <citation type="journal article" date="2019" name="Sci. Rep.">
        <title>Orb-weaving spider Araneus ventricosus genome elucidates the spidroin gene catalogue.</title>
        <authorList>
            <person name="Kono N."/>
            <person name="Nakamura H."/>
            <person name="Ohtoshi R."/>
            <person name="Moran D.A.P."/>
            <person name="Shinohara A."/>
            <person name="Yoshida Y."/>
            <person name="Fujiwara M."/>
            <person name="Mori M."/>
            <person name="Tomita M."/>
            <person name="Arakawa K."/>
        </authorList>
    </citation>
    <scope>NUCLEOTIDE SEQUENCE [LARGE SCALE GENOMIC DNA]</scope>
</reference>
<gene>
    <name evidence="1" type="ORF">AVEN_250313_1</name>
</gene>
<sequence>MRLGSVIDHPLFGWSNYDGNKSPTTVVECRNTDLGTGLFYLFALEKIISKASSFFLSHTVWGPKFSSVEGAPLAIGQAGNLARPPLTLNIRNLAKG</sequence>
<dbReference type="Proteomes" id="UP000499080">
    <property type="component" value="Unassembled WGS sequence"/>
</dbReference>
<dbReference type="AlphaFoldDB" id="A0A4Y2FIB4"/>
<name>A0A4Y2FIB4_ARAVE</name>
<organism evidence="1 2">
    <name type="scientific">Araneus ventricosus</name>
    <name type="common">Orbweaver spider</name>
    <name type="synonym">Epeira ventricosa</name>
    <dbReference type="NCBI Taxonomy" id="182803"/>
    <lineage>
        <taxon>Eukaryota</taxon>
        <taxon>Metazoa</taxon>
        <taxon>Ecdysozoa</taxon>
        <taxon>Arthropoda</taxon>
        <taxon>Chelicerata</taxon>
        <taxon>Arachnida</taxon>
        <taxon>Araneae</taxon>
        <taxon>Araneomorphae</taxon>
        <taxon>Entelegynae</taxon>
        <taxon>Araneoidea</taxon>
        <taxon>Araneidae</taxon>
        <taxon>Araneus</taxon>
    </lineage>
</organism>
<dbReference type="EMBL" id="BGPR01000949">
    <property type="protein sequence ID" value="GBM40991.1"/>
    <property type="molecule type" value="Genomic_DNA"/>
</dbReference>
<accession>A0A4Y2FIB4</accession>
<keyword evidence="2" id="KW-1185">Reference proteome</keyword>
<evidence type="ECO:0000313" key="2">
    <source>
        <dbReference type="Proteomes" id="UP000499080"/>
    </source>
</evidence>
<evidence type="ECO:0000313" key="1">
    <source>
        <dbReference type="EMBL" id="GBM40991.1"/>
    </source>
</evidence>
<proteinExistence type="predicted"/>
<comment type="caution">
    <text evidence="1">The sequence shown here is derived from an EMBL/GenBank/DDBJ whole genome shotgun (WGS) entry which is preliminary data.</text>
</comment>